<sequence>MKLEDLLTIYDQEKKIKVNVILADRESRKLVFFVKPKEKEEPIQRKRNLMANKSNEEGGNQHLFRKMSPTMPCCYGFFKGI</sequence>
<evidence type="ECO:0000313" key="2">
    <source>
        <dbReference type="Proteomes" id="UP001157418"/>
    </source>
</evidence>
<dbReference type="Proteomes" id="UP001157418">
    <property type="component" value="Unassembled WGS sequence"/>
</dbReference>
<dbReference type="EMBL" id="CAKMRJ010004445">
    <property type="protein sequence ID" value="CAH1436306.1"/>
    <property type="molecule type" value="Genomic_DNA"/>
</dbReference>
<gene>
    <name evidence="1" type="ORF">LVIROSA_LOCUS22684</name>
</gene>
<proteinExistence type="predicted"/>
<dbReference type="PANTHER" id="PTHR47600:SF2">
    <property type="entry name" value="NUCLEIC ACID-BINDING, RNA-BINDING DOMAIN, S1"/>
    <property type="match status" value="1"/>
</dbReference>
<keyword evidence="2" id="KW-1185">Reference proteome</keyword>
<evidence type="ECO:0000313" key="1">
    <source>
        <dbReference type="EMBL" id="CAH1436306.1"/>
    </source>
</evidence>
<accession>A0AAU9NF74</accession>
<dbReference type="PANTHER" id="PTHR47600">
    <property type="entry name" value="NUCLEIC ACID-BINDING, OB-FOLD-LIKE PROTEIN"/>
    <property type="match status" value="1"/>
</dbReference>
<reference evidence="1 2" key="1">
    <citation type="submission" date="2022-01" db="EMBL/GenBank/DDBJ databases">
        <authorList>
            <person name="Xiong W."/>
            <person name="Schranz E."/>
        </authorList>
    </citation>
    <scope>NUCLEOTIDE SEQUENCE [LARGE SCALE GENOMIC DNA]</scope>
</reference>
<dbReference type="AlphaFoldDB" id="A0AAU9NF74"/>
<organism evidence="1 2">
    <name type="scientific">Lactuca virosa</name>
    <dbReference type="NCBI Taxonomy" id="75947"/>
    <lineage>
        <taxon>Eukaryota</taxon>
        <taxon>Viridiplantae</taxon>
        <taxon>Streptophyta</taxon>
        <taxon>Embryophyta</taxon>
        <taxon>Tracheophyta</taxon>
        <taxon>Spermatophyta</taxon>
        <taxon>Magnoliopsida</taxon>
        <taxon>eudicotyledons</taxon>
        <taxon>Gunneridae</taxon>
        <taxon>Pentapetalae</taxon>
        <taxon>asterids</taxon>
        <taxon>campanulids</taxon>
        <taxon>Asterales</taxon>
        <taxon>Asteraceae</taxon>
        <taxon>Cichorioideae</taxon>
        <taxon>Cichorieae</taxon>
        <taxon>Lactucinae</taxon>
        <taxon>Lactuca</taxon>
    </lineage>
</organism>
<name>A0AAU9NF74_9ASTR</name>
<protein>
    <submittedName>
        <fullName evidence="1">Uncharacterized protein</fullName>
    </submittedName>
</protein>
<comment type="caution">
    <text evidence="1">The sequence shown here is derived from an EMBL/GenBank/DDBJ whole genome shotgun (WGS) entry which is preliminary data.</text>
</comment>